<dbReference type="GO" id="GO:0003677">
    <property type="term" value="F:DNA binding"/>
    <property type="evidence" value="ECO:0007669"/>
    <property type="project" value="InterPro"/>
</dbReference>
<dbReference type="Gene3D" id="1.10.150.20">
    <property type="entry name" value="5' to 3' exonuclease, C-terminal subdomain"/>
    <property type="match status" value="1"/>
</dbReference>
<dbReference type="EMBL" id="JACXJA010000070">
    <property type="protein sequence ID" value="MBD2866797.1"/>
    <property type="molecule type" value="Genomic_DNA"/>
</dbReference>
<evidence type="ECO:0000313" key="3">
    <source>
        <dbReference type="Proteomes" id="UP000639396"/>
    </source>
</evidence>
<dbReference type="SUPFAM" id="SSF47789">
    <property type="entry name" value="C-terminal domain of RNA polymerase alpha subunit"/>
    <property type="match status" value="1"/>
</dbReference>
<evidence type="ECO:0000259" key="1">
    <source>
        <dbReference type="Pfam" id="PF03118"/>
    </source>
</evidence>
<protein>
    <recommendedName>
        <fullName evidence="1">RNA polymerase alpha subunit C-terminal domain-containing protein</fullName>
    </recommendedName>
</protein>
<dbReference type="GO" id="GO:0003899">
    <property type="term" value="F:DNA-directed RNA polymerase activity"/>
    <property type="evidence" value="ECO:0007669"/>
    <property type="project" value="InterPro"/>
</dbReference>
<dbReference type="RefSeq" id="WP_190932411.1">
    <property type="nucleotide sequence ID" value="NZ_JACXJA010000070.1"/>
</dbReference>
<accession>A0A927CHN0</accession>
<evidence type="ECO:0000313" key="2">
    <source>
        <dbReference type="EMBL" id="MBD2866797.1"/>
    </source>
</evidence>
<dbReference type="AlphaFoldDB" id="A0A927CHN0"/>
<proteinExistence type="predicted"/>
<dbReference type="InterPro" id="IPR011260">
    <property type="entry name" value="RNAP_asu_C"/>
</dbReference>
<gene>
    <name evidence="2" type="ORF">IDH45_32995</name>
</gene>
<dbReference type="GO" id="GO:0006351">
    <property type="term" value="P:DNA-templated transcription"/>
    <property type="evidence" value="ECO:0007669"/>
    <property type="project" value="InterPro"/>
</dbReference>
<dbReference type="Proteomes" id="UP000639396">
    <property type="component" value="Unassembled WGS sequence"/>
</dbReference>
<name>A0A927CHN0_9BACL</name>
<dbReference type="Pfam" id="PF03118">
    <property type="entry name" value="RNA_pol_A_CTD"/>
    <property type="match status" value="1"/>
</dbReference>
<feature type="domain" description="RNA polymerase alpha subunit C-terminal" evidence="1">
    <location>
        <begin position="46"/>
        <end position="88"/>
    </location>
</feature>
<comment type="caution">
    <text evidence="2">The sequence shown here is derived from an EMBL/GenBank/DDBJ whole genome shotgun (WGS) entry which is preliminary data.</text>
</comment>
<sequence length="113" mass="12947">MNTIATRRVPLKQFIPVVAEECRKLDLYCLLSLAREDDYRPLLLKIVHTLHSSGYQSLGDVLDMNEIQLNKIKGMGDKSRQSLLDLLERASRRTDILLRSPYGISENHKAQPN</sequence>
<reference evidence="2" key="1">
    <citation type="submission" date="2020-09" db="EMBL/GenBank/DDBJ databases">
        <title>A novel bacterium of genus Paenibacillus, isolated from South China Sea.</title>
        <authorList>
            <person name="Huang H."/>
            <person name="Mo K."/>
            <person name="Hu Y."/>
        </authorList>
    </citation>
    <scope>NUCLEOTIDE SEQUENCE</scope>
    <source>
        <strain evidence="2">IB182363</strain>
    </source>
</reference>
<keyword evidence="3" id="KW-1185">Reference proteome</keyword>
<organism evidence="2 3">
    <name type="scientific">Paenibacillus oceani</name>
    <dbReference type="NCBI Taxonomy" id="2772510"/>
    <lineage>
        <taxon>Bacteria</taxon>
        <taxon>Bacillati</taxon>
        <taxon>Bacillota</taxon>
        <taxon>Bacilli</taxon>
        <taxon>Bacillales</taxon>
        <taxon>Paenibacillaceae</taxon>
        <taxon>Paenibacillus</taxon>
    </lineage>
</organism>